<reference evidence="2" key="1">
    <citation type="journal article" date="2015" name="Nat. Genet.">
        <title>The genome and transcriptome of the zoonotic hookworm Ancylostoma ceylanicum identify infection-specific gene families.</title>
        <authorList>
            <person name="Schwarz E.M."/>
            <person name="Hu Y."/>
            <person name="Antoshechkin I."/>
            <person name="Miller M.M."/>
            <person name="Sternberg P.W."/>
            <person name="Aroian R.V."/>
        </authorList>
    </citation>
    <scope>NUCLEOTIDE SEQUENCE</scope>
    <source>
        <strain evidence="2">HY135</strain>
    </source>
</reference>
<dbReference type="EMBL" id="JARK01001353">
    <property type="protein sequence ID" value="EYC22220.1"/>
    <property type="molecule type" value="Genomic_DNA"/>
</dbReference>
<protein>
    <submittedName>
        <fullName evidence="1">Uncharacterized protein</fullName>
    </submittedName>
</protein>
<dbReference type="AlphaFoldDB" id="A0A016V441"/>
<sequence>MIRGTAEPDRRRTDGLAWLWTDEVKVKVRENKRLHHVFLDDKKNDNWQKYREAKNAVKKAVAATKAEHYGGVGKHLDEKDGVERLYLCTEWLPAAERKRREVLRGQRRHGHLIILDRKKDKMRWCDYSKKISTE</sequence>
<accession>A0A016V441</accession>
<name>A0A016V441_9BILA</name>
<evidence type="ECO:0000313" key="2">
    <source>
        <dbReference type="Proteomes" id="UP000024635"/>
    </source>
</evidence>
<proteinExistence type="predicted"/>
<evidence type="ECO:0000313" key="1">
    <source>
        <dbReference type="EMBL" id="EYC22220.1"/>
    </source>
</evidence>
<keyword evidence="2" id="KW-1185">Reference proteome</keyword>
<dbReference type="Proteomes" id="UP000024635">
    <property type="component" value="Unassembled WGS sequence"/>
</dbReference>
<gene>
    <name evidence="1" type="primary">Acey_s0017.g3219</name>
    <name evidence="1" type="ORF">Y032_0017g3219</name>
</gene>
<comment type="caution">
    <text evidence="1">The sequence shown here is derived from an EMBL/GenBank/DDBJ whole genome shotgun (WGS) entry which is preliminary data.</text>
</comment>
<organism evidence="1 2">
    <name type="scientific">Ancylostoma ceylanicum</name>
    <dbReference type="NCBI Taxonomy" id="53326"/>
    <lineage>
        <taxon>Eukaryota</taxon>
        <taxon>Metazoa</taxon>
        <taxon>Ecdysozoa</taxon>
        <taxon>Nematoda</taxon>
        <taxon>Chromadorea</taxon>
        <taxon>Rhabditida</taxon>
        <taxon>Rhabditina</taxon>
        <taxon>Rhabditomorpha</taxon>
        <taxon>Strongyloidea</taxon>
        <taxon>Ancylostomatidae</taxon>
        <taxon>Ancylostomatinae</taxon>
        <taxon>Ancylostoma</taxon>
    </lineage>
</organism>